<name>A0AAN1CUC5_9VIBR</name>
<protein>
    <submittedName>
        <fullName evidence="1">Uncharacterized protein</fullName>
    </submittedName>
</protein>
<gene>
    <name evidence="1" type="ORF">A6E01_19985</name>
</gene>
<dbReference type="EMBL" id="CP016179">
    <property type="protein sequence ID" value="ANO35495.1"/>
    <property type="molecule type" value="Genomic_DNA"/>
</dbReference>
<dbReference type="RefSeq" id="WP_065211257.1">
    <property type="nucleotide sequence ID" value="NZ_CP016179.1"/>
</dbReference>
<dbReference type="Proteomes" id="UP000092018">
    <property type="component" value="Plasmid unnamed1"/>
</dbReference>
<proteinExistence type="predicted"/>
<sequence length="145" mass="15916">MEVLWVKSESGVVTYRLGGAGSIATVSVPENPAEAEVCKLTFAFNTEETFRWVGTKGFNEDDLKKSVMNSRVFVAEQKGWDLSFIGLHLADEWCSECDTEGQVTTDGKGKCDCCGRTTLPCSQCLNDHMCDWSNEGCTPFPRVAA</sequence>
<keyword evidence="1" id="KW-0614">Plasmid</keyword>
<dbReference type="KEGG" id="vbr:A6E01_19985"/>
<organism evidence="1 2">
    <name type="scientific">Vibrio breoganii</name>
    <dbReference type="NCBI Taxonomy" id="553239"/>
    <lineage>
        <taxon>Bacteria</taxon>
        <taxon>Pseudomonadati</taxon>
        <taxon>Pseudomonadota</taxon>
        <taxon>Gammaproteobacteria</taxon>
        <taxon>Vibrionales</taxon>
        <taxon>Vibrionaceae</taxon>
        <taxon>Vibrio</taxon>
    </lineage>
</organism>
<reference evidence="1 2" key="1">
    <citation type="submission" date="2016-06" db="EMBL/GenBank/DDBJ databases">
        <title>Adaptive Radiation by Waves of Gene Transfer Leads to Fine-Scale Resource Partitioning in Marine Microbes.</title>
        <authorList>
            <person name="Hehemann J.-H."/>
            <person name="Arevalo P."/>
            <person name="Datta M.S."/>
            <person name="Yu X."/>
            <person name="Corzett C."/>
            <person name="Henschel A."/>
            <person name="Preheim S.P."/>
            <person name="Timberlake S."/>
            <person name="Alm E.J."/>
            <person name="Polz M.F."/>
        </authorList>
    </citation>
    <scope>NUCLEOTIDE SEQUENCE [LARGE SCALE GENOMIC DNA]</scope>
    <source>
        <strain evidence="1 2">FF50</strain>
        <plasmid evidence="1 2">unnamed1</plasmid>
    </source>
</reference>
<dbReference type="AlphaFoldDB" id="A0AAN1CUC5"/>
<accession>A0AAN1CUC5</accession>
<evidence type="ECO:0000313" key="2">
    <source>
        <dbReference type="Proteomes" id="UP000092018"/>
    </source>
</evidence>
<evidence type="ECO:0000313" key="1">
    <source>
        <dbReference type="EMBL" id="ANO35495.1"/>
    </source>
</evidence>
<geneLocation type="plasmid" evidence="1 2">
    <name>unnamed1</name>
</geneLocation>